<sequence>MIELVIFDIDDVLCRYDRALRLRLLSEATGIAIDRLEDDWLNSGWEDAAEAGAHENGAAYLDAWNSLFASTLDQEGWVRARREATRPDPAVLSIADALRSQTRICTLTNNGMLHQECIARISPDIVAVFGEAAFTTARFGARKPDIAVYQNIIGHYGTAPDRALFIDDSQRNVDGAIRAGLHAHHFTSAGTLQRALSQFGLSVPAP</sequence>
<dbReference type="EMBL" id="VCJR02000004">
    <property type="protein sequence ID" value="NHK29261.1"/>
    <property type="molecule type" value="Genomic_DNA"/>
</dbReference>
<dbReference type="SFLD" id="SFLDS00003">
    <property type="entry name" value="Haloacid_Dehalogenase"/>
    <property type="match status" value="1"/>
</dbReference>
<name>A0A8J3A3Z7_9PROT</name>
<gene>
    <name evidence="2" type="ORF">FF098_015185</name>
    <name evidence="1" type="ORF">GCM10011355_31660</name>
</gene>
<dbReference type="Gene3D" id="1.10.150.240">
    <property type="entry name" value="Putative phosphatase, domain 2"/>
    <property type="match status" value="1"/>
</dbReference>
<dbReference type="PANTHER" id="PTHR43611">
    <property type="entry name" value="ALPHA-D-GLUCOSE 1-PHOSPHATE PHOSPHATASE"/>
    <property type="match status" value="1"/>
</dbReference>
<dbReference type="GO" id="GO:0016787">
    <property type="term" value="F:hydrolase activity"/>
    <property type="evidence" value="ECO:0007669"/>
    <property type="project" value="UniProtKB-KW"/>
</dbReference>
<dbReference type="Gene3D" id="3.40.50.1000">
    <property type="entry name" value="HAD superfamily/HAD-like"/>
    <property type="match status" value="1"/>
</dbReference>
<dbReference type="Pfam" id="PF00702">
    <property type="entry name" value="Hydrolase"/>
    <property type="match status" value="1"/>
</dbReference>
<reference evidence="2 4" key="2">
    <citation type="submission" date="2020-02" db="EMBL/GenBank/DDBJ databases">
        <title>Genome sequence of Parvularcula flava strain NH6-79.</title>
        <authorList>
            <person name="Abdul Karim M.H."/>
            <person name="Lam M.Q."/>
            <person name="Chen S.J."/>
            <person name="Yahya A."/>
            <person name="Shahir S."/>
            <person name="Shamsir M.S."/>
            <person name="Chong C.S."/>
        </authorList>
    </citation>
    <scope>NUCLEOTIDE SEQUENCE [LARGE SCALE GENOMIC DNA]</scope>
    <source>
        <strain evidence="2 4">NH6-79</strain>
    </source>
</reference>
<evidence type="ECO:0000313" key="4">
    <source>
        <dbReference type="Proteomes" id="UP000818603"/>
    </source>
</evidence>
<dbReference type="SFLD" id="SFLDG01129">
    <property type="entry name" value="C1.5:_HAD__Beta-PGM__Phosphata"/>
    <property type="match status" value="1"/>
</dbReference>
<dbReference type="InterPro" id="IPR023214">
    <property type="entry name" value="HAD_sf"/>
</dbReference>
<dbReference type="EMBL" id="BMGZ01000004">
    <property type="protein sequence ID" value="GGI01313.1"/>
    <property type="molecule type" value="Genomic_DNA"/>
</dbReference>
<dbReference type="Proteomes" id="UP000818603">
    <property type="component" value="Unassembled WGS sequence"/>
</dbReference>
<reference evidence="1" key="3">
    <citation type="submission" date="2020-09" db="EMBL/GenBank/DDBJ databases">
        <authorList>
            <person name="Sun Q."/>
            <person name="Zhou Y."/>
        </authorList>
    </citation>
    <scope>NUCLEOTIDE SEQUENCE</scope>
    <source>
        <strain evidence="1">CGMCC 1.14984</strain>
    </source>
</reference>
<dbReference type="Proteomes" id="UP000621856">
    <property type="component" value="Unassembled WGS sequence"/>
</dbReference>
<protein>
    <submittedName>
        <fullName evidence="2">HAD-IA family hydrolase</fullName>
    </submittedName>
</protein>
<dbReference type="PANTHER" id="PTHR43611:SF3">
    <property type="entry name" value="FLAVIN MONONUCLEOTIDE HYDROLASE 1, CHLOROPLATIC"/>
    <property type="match status" value="1"/>
</dbReference>
<dbReference type="RefSeq" id="WP_155142135.1">
    <property type="nucleotide sequence ID" value="NZ_BMGZ01000004.1"/>
</dbReference>
<organism evidence="1 3">
    <name type="scientific">Aquisalinus luteolus</name>
    <dbReference type="NCBI Taxonomy" id="1566827"/>
    <lineage>
        <taxon>Bacteria</taxon>
        <taxon>Pseudomonadati</taxon>
        <taxon>Pseudomonadota</taxon>
        <taxon>Alphaproteobacteria</taxon>
        <taxon>Parvularculales</taxon>
        <taxon>Parvularculaceae</taxon>
        <taxon>Aquisalinus</taxon>
    </lineage>
</organism>
<dbReference type="AlphaFoldDB" id="A0A8J3A3Z7"/>
<dbReference type="InterPro" id="IPR023198">
    <property type="entry name" value="PGP-like_dom2"/>
</dbReference>
<accession>A0A8J3A3Z7</accession>
<proteinExistence type="predicted"/>
<dbReference type="InterPro" id="IPR036412">
    <property type="entry name" value="HAD-like_sf"/>
</dbReference>
<dbReference type="NCBIfam" id="TIGR01509">
    <property type="entry name" value="HAD-SF-IA-v3"/>
    <property type="match status" value="1"/>
</dbReference>
<reference evidence="1" key="1">
    <citation type="journal article" date="2014" name="Int. J. Syst. Evol. Microbiol.">
        <title>Complete genome sequence of Corynebacterium casei LMG S-19264T (=DSM 44701T), isolated from a smear-ripened cheese.</title>
        <authorList>
            <consortium name="US DOE Joint Genome Institute (JGI-PGF)"/>
            <person name="Walter F."/>
            <person name="Albersmeier A."/>
            <person name="Kalinowski J."/>
            <person name="Ruckert C."/>
        </authorList>
    </citation>
    <scope>NUCLEOTIDE SEQUENCE</scope>
    <source>
        <strain evidence="1">CGMCC 1.14984</strain>
    </source>
</reference>
<evidence type="ECO:0000313" key="3">
    <source>
        <dbReference type="Proteomes" id="UP000621856"/>
    </source>
</evidence>
<comment type="caution">
    <text evidence="1">The sequence shown here is derived from an EMBL/GenBank/DDBJ whole genome shotgun (WGS) entry which is preliminary data.</text>
</comment>
<dbReference type="InterPro" id="IPR006439">
    <property type="entry name" value="HAD-SF_hydro_IA"/>
</dbReference>
<evidence type="ECO:0000313" key="1">
    <source>
        <dbReference type="EMBL" id="GGI01313.1"/>
    </source>
</evidence>
<keyword evidence="2" id="KW-0378">Hydrolase</keyword>
<evidence type="ECO:0000313" key="2">
    <source>
        <dbReference type="EMBL" id="NHK29261.1"/>
    </source>
</evidence>
<keyword evidence="4" id="KW-1185">Reference proteome</keyword>
<dbReference type="SUPFAM" id="SSF56784">
    <property type="entry name" value="HAD-like"/>
    <property type="match status" value="1"/>
</dbReference>